<keyword evidence="3" id="KW-0808">Transferase</keyword>
<dbReference type="PANTHER" id="PTHR15243:SF0">
    <property type="entry name" value="SERINE_THREONINE-PROTEIN KINASE 19"/>
    <property type="match status" value="1"/>
</dbReference>
<name>A0AAV3Q5V3_LITER</name>
<dbReference type="PANTHER" id="PTHR15243">
    <property type="entry name" value="SERINE/THREONINE-PROTEIN KINASE 19"/>
    <property type="match status" value="1"/>
</dbReference>
<keyword evidence="3" id="KW-0418">Kinase</keyword>
<dbReference type="GO" id="GO:0004674">
    <property type="term" value="F:protein serine/threonine kinase activity"/>
    <property type="evidence" value="ECO:0007669"/>
    <property type="project" value="UniProtKB-KW"/>
</dbReference>
<evidence type="ECO:0000313" key="3">
    <source>
        <dbReference type="EMBL" id="GAA0159469.1"/>
    </source>
</evidence>
<evidence type="ECO:0000313" key="4">
    <source>
        <dbReference type="Proteomes" id="UP001454036"/>
    </source>
</evidence>
<sequence>MEKGDSSSRKRQRDEEDNNPQTDTANQFSSLEYHLNFSDTMVALQMMRAQFPHHEKISTLPFILRSQLYSSVMDRTQVDRELESLRREKVLRIFKLNTGQDDHAIMFVDDYLSQVERVVKRLESKKQPDLSVIEWFKNHVIQSKLDPSIGHEELCSLLSLAGKVKEDHISLLINAGLLTRQLIDPDMYWFAIPSIGSVLKGLTQVRQ</sequence>
<comment type="similarity">
    <text evidence="1">Belongs to the STK19 family.</text>
</comment>
<feature type="compositionally biased region" description="Polar residues" evidence="2">
    <location>
        <begin position="19"/>
        <end position="29"/>
    </location>
</feature>
<dbReference type="Pfam" id="PF10494">
    <property type="entry name" value="Stk19"/>
    <property type="match status" value="1"/>
</dbReference>
<comment type="caution">
    <text evidence="3">The sequence shown here is derived from an EMBL/GenBank/DDBJ whole genome shotgun (WGS) entry which is preliminary data.</text>
</comment>
<feature type="region of interest" description="Disordered" evidence="2">
    <location>
        <begin position="1"/>
        <end position="29"/>
    </location>
</feature>
<dbReference type="Proteomes" id="UP001454036">
    <property type="component" value="Unassembled WGS sequence"/>
</dbReference>
<keyword evidence="3" id="KW-0723">Serine/threonine-protein kinase</keyword>
<dbReference type="EMBL" id="BAABME010003611">
    <property type="protein sequence ID" value="GAA0159469.1"/>
    <property type="molecule type" value="Genomic_DNA"/>
</dbReference>
<keyword evidence="4" id="KW-1185">Reference proteome</keyword>
<organism evidence="3 4">
    <name type="scientific">Lithospermum erythrorhizon</name>
    <name type="common">Purple gromwell</name>
    <name type="synonym">Lithospermum officinale var. erythrorhizon</name>
    <dbReference type="NCBI Taxonomy" id="34254"/>
    <lineage>
        <taxon>Eukaryota</taxon>
        <taxon>Viridiplantae</taxon>
        <taxon>Streptophyta</taxon>
        <taxon>Embryophyta</taxon>
        <taxon>Tracheophyta</taxon>
        <taxon>Spermatophyta</taxon>
        <taxon>Magnoliopsida</taxon>
        <taxon>eudicotyledons</taxon>
        <taxon>Gunneridae</taxon>
        <taxon>Pentapetalae</taxon>
        <taxon>asterids</taxon>
        <taxon>lamiids</taxon>
        <taxon>Boraginales</taxon>
        <taxon>Boraginaceae</taxon>
        <taxon>Boraginoideae</taxon>
        <taxon>Lithospermeae</taxon>
        <taxon>Lithospermum</taxon>
    </lineage>
</organism>
<feature type="compositionally biased region" description="Basic and acidic residues" evidence="2">
    <location>
        <begin position="1"/>
        <end position="14"/>
    </location>
</feature>
<proteinExistence type="inferred from homology"/>
<dbReference type="InterPro" id="IPR018865">
    <property type="entry name" value="STK19-like"/>
</dbReference>
<evidence type="ECO:0000256" key="2">
    <source>
        <dbReference type="SAM" id="MobiDB-lite"/>
    </source>
</evidence>
<reference evidence="3 4" key="1">
    <citation type="submission" date="2024-01" db="EMBL/GenBank/DDBJ databases">
        <title>The complete chloroplast genome sequence of Lithospermum erythrorhizon: insights into the phylogenetic relationship among Boraginaceae species and the maternal lineages of purple gromwells.</title>
        <authorList>
            <person name="Okada T."/>
            <person name="Watanabe K."/>
        </authorList>
    </citation>
    <scope>NUCLEOTIDE SEQUENCE [LARGE SCALE GENOMIC DNA]</scope>
</reference>
<protein>
    <submittedName>
        <fullName evidence="3">Non-receptor serine/threonine protein kinase</fullName>
    </submittedName>
</protein>
<evidence type="ECO:0000256" key="1">
    <source>
        <dbReference type="ARBA" id="ARBA00093458"/>
    </source>
</evidence>
<dbReference type="AlphaFoldDB" id="A0AAV3Q5V3"/>
<gene>
    <name evidence="3" type="ORF">LIER_16236</name>
</gene>
<accession>A0AAV3Q5V3</accession>